<dbReference type="Proteomes" id="UP000356253">
    <property type="component" value="Unassembled WGS sequence"/>
</dbReference>
<keyword evidence="2" id="KW-1185">Reference proteome</keyword>
<organism evidence="1 2">
    <name type="scientific">Mesonia oceanica</name>
    <dbReference type="NCBI Taxonomy" id="2687242"/>
    <lineage>
        <taxon>Bacteria</taxon>
        <taxon>Pseudomonadati</taxon>
        <taxon>Bacteroidota</taxon>
        <taxon>Flavobacteriia</taxon>
        <taxon>Flavobacteriales</taxon>
        <taxon>Flavobacteriaceae</taxon>
        <taxon>Mesonia</taxon>
    </lineage>
</organism>
<evidence type="ECO:0000313" key="1">
    <source>
        <dbReference type="EMBL" id="VVV00799.1"/>
    </source>
</evidence>
<gene>
    <name evidence="1" type="ORF">FVB9532_02074</name>
</gene>
<evidence type="ECO:0000313" key="2">
    <source>
        <dbReference type="Proteomes" id="UP000356253"/>
    </source>
</evidence>
<accession>A0AC61Y8G4</accession>
<proteinExistence type="predicted"/>
<dbReference type="EMBL" id="CABVMM010000007">
    <property type="protein sequence ID" value="VVV00799.1"/>
    <property type="molecule type" value="Genomic_DNA"/>
</dbReference>
<sequence>MKIAVIGFSGFPVLPKANNYLQEYTYHLIKGLVDLGYEVTYFGLYGSKLPCEVYPLNLNSIDWSYDENVSDGFKQFGEEQHSYFEIFKYLQETDFDLVHNISQNQIPVFTAQFLEIPTITTLFKRPQGLLQSALKLNQTSNNFYIAIDHAIANACTGHSKIDDIIYCGIDYNAWSFNLKPQSNTLFFAGDIVAENHIENIIEAAEDGGFQLAVYGDVINSDYHEKVVVPKVNDKIKVYTSLKENNYKQCLQNASLAVITKKIFMSSSYLVLEAFSCGTPVVIISDNLNTDYLPNSCSIQVNTSDPQELRRAFVNAASKSRKTCREYVMEKFDYKKMIESYIDFYNRVLY</sequence>
<protein>
    <submittedName>
        <fullName evidence="1">Uncharacterized protein</fullName>
    </submittedName>
</protein>
<name>A0AC61Y8G4_9FLAO</name>
<comment type="caution">
    <text evidence="1">The sequence shown here is derived from an EMBL/GenBank/DDBJ whole genome shotgun (WGS) entry which is preliminary data.</text>
</comment>
<reference evidence="1" key="1">
    <citation type="submission" date="2019-09" db="EMBL/GenBank/DDBJ databases">
        <authorList>
            <person name="Rodrigo-Torres L."/>
            <person name="Arahal R. D."/>
            <person name="Lucena T."/>
        </authorList>
    </citation>
    <scope>NUCLEOTIDE SEQUENCE</scope>
    <source>
        <strain evidence="1">ISS653</strain>
    </source>
</reference>